<keyword evidence="6 11" id="KW-0697">Rotamase</keyword>
<dbReference type="InterPro" id="IPR008880">
    <property type="entry name" value="Trigger_fac_C"/>
</dbReference>
<dbReference type="NCBIfam" id="TIGR00115">
    <property type="entry name" value="tig"/>
    <property type="match status" value="1"/>
</dbReference>
<evidence type="ECO:0000313" key="17">
    <source>
        <dbReference type="Proteomes" id="UP001597023"/>
    </source>
</evidence>
<evidence type="ECO:0000256" key="5">
    <source>
        <dbReference type="ARBA" id="ARBA00022618"/>
    </source>
</evidence>
<evidence type="ECO:0000256" key="11">
    <source>
        <dbReference type="HAMAP-Rule" id="MF_00303"/>
    </source>
</evidence>
<dbReference type="PROSITE" id="PS50059">
    <property type="entry name" value="FKBP_PPIASE"/>
    <property type="match status" value="1"/>
</dbReference>
<dbReference type="Pfam" id="PF05698">
    <property type="entry name" value="Trigger_C"/>
    <property type="match status" value="1"/>
</dbReference>
<dbReference type="EC" id="5.2.1.8" evidence="3 11"/>
<dbReference type="Pfam" id="PF05697">
    <property type="entry name" value="Trigger_N"/>
    <property type="match status" value="1"/>
</dbReference>
<gene>
    <name evidence="11 16" type="primary">tig</name>
    <name evidence="16" type="ORF">ACFQZ6_12345</name>
</gene>
<dbReference type="InterPro" id="IPR027304">
    <property type="entry name" value="Trigger_fact/SurA_dom_sf"/>
</dbReference>
<dbReference type="Gene3D" id="1.10.3120.10">
    <property type="entry name" value="Trigger factor, C-terminal domain"/>
    <property type="match status" value="1"/>
</dbReference>
<evidence type="ECO:0000256" key="8">
    <source>
        <dbReference type="ARBA" id="ARBA00023235"/>
    </source>
</evidence>
<evidence type="ECO:0000256" key="1">
    <source>
        <dbReference type="ARBA" id="ARBA00000971"/>
    </source>
</evidence>
<evidence type="ECO:0000256" key="13">
    <source>
        <dbReference type="RuleBase" id="RU003914"/>
    </source>
</evidence>
<evidence type="ECO:0000256" key="12">
    <source>
        <dbReference type="PROSITE-ProRule" id="PRU00277"/>
    </source>
</evidence>
<dbReference type="PIRSF" id="PIRSF003095">
    <property type="entry name" value="Trigger_factor"/>
    <property type="match status" value="1"/>
</dbReference>
<accession>A0ABW2W929</accession>
<evidence type="ECO:0000256" key="10">
    <source>
        <dbReference type="ARBA" id="ARBA00029986"/>
    </source>
</evidence>
<comment type="function">
    <text evidence="11">Involved in protein export. Acts as a chaperone by maintaining the newly synthesized protein in an open conformation. Functions as a peptidyl-prolyl cis-trans isomerase.</text>
</comment>
<dbReference type="SUPFAM" id="SSF54534">
    <property type="entry name" value="FKBP-like"/>
    <property type="match status" value="1"/>
</dbReference>
<dbReference type="Pfam" id="PF00254">
    <property type="entry name" value="FKBP_C"/>
    <property type="match status" value="1"/>
</dbReference>
<evidence type="ECO:0000313" key="16">
    <source>
        <dbReference type="EMBL" id="MFD0315007.1"/>
    </source>
</evidence>
<dbReference type="HAMAP" id="MF_00303">
    <property type="entry name" value="Trigger_factor_Tig"/>
    <property type="match status" value="1"/>
</dbReference>
<dbReference type="Gene3D" id="3.30.70.1050">
    <property type="entry name" value="Trigger factor ribosome-binding domain"/>
    <property type="match status" value="1"/>
</dbReference>
<keyword evidence="5 11" id="KW-0132">Cell division</keyword>
<comment type="catalytic activity">
    <reaction evidence="1 11 12">
        <text>[protein]-peptidylproline (omega=180) = [protein]-peptidylproline (omega=0)</text>
        <dbReference type="Rhea" id="RHEA:16237"/>
        <dbReference type="Rhea" id="RHEA-COMP:10747"/>
        <dbReference type="Rhea" id="RHEA-COMP:10748"/>
        <dbReference type="ChEBI" id="CHEBI:83833"/>
        <dbReference type="ChEBI" id="CHEBI:83834"/>
        <dbReference type="EC" id="5.2.1.8"/>
    </reaction>
</comment>
<dbReference type="PANTHER" id="PTHR30560">
    <property type="entry name" value="TRIGGER FACTOR CHAPERONE AND PEPTIDYL-PROLYL CIS/TRANS ISOMERASE"/>
    <property type="match status" value="1"/>
</dbReference>
<name>A0ABW2W929_9ACTN</name>
<protein>
    <recommendedName>
        <fullName evidence="4 11">Trigger factor</fullName>
        <shortName evidence="11">TF</shortName>
        <ecNumber evidence="3 11">5.2.1.8</ecNumber>
    </recommendedName>
    <alternativeName>
        <fullName evidence="10 11">PPIase</fullName>
    </alternativeName>
</protein>
<dbReference type="Gene3D" id="3.10.50.40">
    <property type="match status" value="1"/>
</dbReference>
<comment type="subcellular location">
    <subcellularLocation>
        <location evidence="11">Cytoplasm</location>
    </subcellularLocation>
    <text evidence="11">About half TF is bound to the ribosome near the polypeptide exit tunnel while the other half is free in the cytoplasm.</text>
</comment>
<sequence length="469" mass="51437">MKSAVENLNPTRVRLTVEVPFEELKDSLDAAYKKINQQVTVKGFRKGKIPARVIDQRFGRGAVLEEAVNDALPKFYERAVNEAEVSVLGQPEVDITELKDGDTLNFTAEVDIRPTIEIPDYSGIEVEVDAVEVTDEDVDKSVEQLRERFASTTPVERAAEDGDVITIDLEAKVDGEVLEDGIANGVSYTIGSGELLDGIDDAVKGLEAGGEATFTSELKGGSAAGREAEVTVKVTQVAKRELPELDDDFAQLASEFDTLEELKADSRGRLENMKKYDQATQAQERVLEKLLELVEVPVPEKLLEDEINTRKHNLEHHQLGQMGLTLDKYLELQGKTAEEFDEETREAAVKGIKTQFVLDELVKVEKLNVNQEELTEHLMRRAASSGMSPDQFAQAVVEQGQVPLLVGEVARGKALAVVVEAATVKDTNGEVVDLDDEEDEVEKTESATETVEAAEGTADQTEAEDKPEA</sequence>
<dbReference type="GO" id="GO:0003755">
    <property type="term" value="F:peptidyl-prolyl cis-trans isomerase activity"/>
    <property type="evidence" value="ECO:0007669"/>
    <property type="project" value="UniProtKB-EC"/>
</dbReference>
<keyword evidence="8 11" id="KW-0413">Isomerase</keyword>
<reference evidence="17" key="1">
    <citation type="journal article" date="2019" name="Int. J. Syst. Evol. Microbiol.">
        <title>The Global Catalogue of Microorganisms (GCM) 10K type strain sequencing project: providing services to taxonomists for standard genome sequencing and annotation.</title>
        <authorList>
            <consortium name="The Broad Institute Genomics Platform"/>
            <consortium name="The Broad Institute Genome Sequencing Center for Infectious Disease"/>
            <person name="Wu L."/>
            <person name="Ma J."/>
        </authorList>
    </citation>
    <scope>NUCLEOTIDE SEQUENCE [LARGE SCALE GENOMIC DNA]</scope>
    <source>
        <strain evidence="17">CGMCC 4.7400</strain>
    </source>
</reference>
<comment type="similarity">
    <text evidence="2 11 13">Belongs to the FKBP-type PPIase family. Tig subfamily.</text>
</comment>
<comment type="caution">
    <text evidence="16">The sequence shown here is derived from an EMBL/GenBank/DDBJ whole genome shotgun (WGS) entry which is preliminary data.</text>
</comment>
<evidence type="ECO:0000256" key="2">
    <source>
        <dbReference type="ARBA" id="ARBA00005464"/>
    </source>
</evidence>
<dbReference type="InterPro" id="IPR008881">
    <property type="entry name" value="Trigger_fac_ribosome-bd_bac"/>
</dbReference>
<dbReference type="InterPro" id="IPR001179">
    <property type="entry name" value="PPIase_FKBP_dom"/>
</dbReference>
<comment type="domain">
    <text evidence="11">Consists of 3 domains; the N-terminus binds the ribosome, the middle domain has PPIase activity, while the C-terminus has intrinsic chaperone activity on its own.</text>
</comment>
<dbReference type="SUPFAM" id="SSF102735">
    <property type="entry name" value="Trigger factor ribosome-binding domain"/>
    <property type="match status" value="1"/>
</dbReference>
<evidence type="ECO:0000256" key="7">
    <source>
        <dbReference type="ARBA" id="ARBA00023186"/>
    </source>
</evidence>
<dbReference type="InterPro" id="IPR036611">
    <property type="entry name" value="Trigger_fac_ribosome-bd_sf"/>
</dbReference>
<evidence type="ECO:0000256" key="4">
    <source>
        <dbReference type="ARBA" id="ARBA00016902"/>
    </source>
</evidence>
<dbReference type="EMBL" id="JBHTEB010000001">
    <property type="protein sequence ID" value="MFD0315007.1"/>
    <property type="molecule type" value="Genomic_DNA"/>
</dbReference>
<evidence type="ECO:0000256" key="9">
    <source>
        <dbReference type="ARBA" id="ARBA00023306"/>
    </source>
</evidence>
<feature type="domain" description="PPIase FKBP-type" evidence="15">
    <location>
        <begin position="162"/>
        <end position="215"/>
    </location>
</feature>
<feature type="compositionally biased region" description="Low complexity" evidence="14">
    <location>
        <begin position="447"/>
        <end position="458"/>
    </location>
</feature>
<keyword evidence="9 11" id="KW-0131">Cell cycle</keyword>
<keyword evidence="17" id="KW-1185">Reference proteome</keyword>
<dbReference type="PANTHER" id="PTHR30560:SF3">
    <property type="entry name" value="TRIGGER FACTOR-LIKE PROTEIN TIG, CHLOROPLASTIC"/>
    <property type="match status" value="1"/>
</dbReference>
<dbReference type="SUPFAM" id="SSF109998">
    <property type="entry name" value="Triger factor/SurA peptide-binding domain-like"/>
    <property type="match status" value="1"/>
</dbReference>
<proteinExistence type="inferred from homology"/>
<dbReference type="InterPro" id="IPR005215">
    <property type="entry name" value="Trig_fac"/>
</dbReference>
<evidence type="ECO:0000256" key="3">
    <source>
        <dbReference type="ARBA" id="ARBA00013194"/>
    </source>
</evidence>
<evidence type="ECO:0000256" key="14">
    <source>
        <dbReference type="SAM" id="MobiDB-lite"/>
    </source>
</evidence>
<keyword evidence="7 11" id="KW-0143">Chaperone</keyword>
<dbReference type="RefSeq" id="WP_381607632.1">
    <property type="nucleotide sequence ID" value="NZ_JBHTEB010000001.1"/>
</dbReference>
<dbReference type="Proteomes" id="UP001597023">
    <property type="component" value="Unassembled WGS sequence"/>
</dbReference>
<feature type="compositionally biased region" description="Acidic residues" evidence="14">
    <location>
        <begin position="432"/>
        <end position="442"/>
    </location>
</feature>
<feature type="region of interest" description="Disordered" evidence="14">
    <location>
        <begin position="429"/>
        <end position="469"/>
    </location>
</feature>
<evidence type="ECO:0000256" key="6">
    <source>
        <dbReference type="ARBA" id="ARBA00023110"/>
    </source>
</evidence>
<dbReference type="InterPro" id="IPR046357">
    <property type="entry name" value="PPIase_dom_sf"/>
</dbReference>
<organism evidence="16 17">
    <name type="scientific">Streptomyces flavalbus</name>
    <dbReference type="NCBI Taxonomy" id="2665155"/>
    <lineage>
        <taxon>Bacteria</taxon>
        <taxon>Bacillati</taxon>
        <taxon>Actinomycetota</taxon>
        <taxon>Actinomycetes</taxon>
        <taxon>Kitasatosporales</taxon>
        <taxon>Streptomycetaceae</taxon>
        <taxon>Streptomyces</taxon>
    </lineage>
</organism>
<keyword evidence="11" id="KW-0963">Cytoplasm</keyword>
<evidence type="ECO:0000259" key="15">
    <source>
        <dbReference type="PROSITE" id="PS50059"/>
    </source>
</evidence>
<dbReference type="InterPro" id="IPR037041">
    <property type="entry name" value="Trigger_fac_C_sf"/>
</dbReference>